<accession>A0A075R5Q7</accession>
<evidence type="ECO:0000313" key="2">
    <source>
        <dbReference type="Proteomes" id="UP000005850"/>
    </source>
</evidence>
<keyword evidence="2" id="KW-1185">Reference proteome</keyword>
<gene>
    <name evidence="1" type="ORF">BRLA_c036400</name>
</gene>
<evidence type="ECO:0008006" key="3">
    <source>
        <dbReference type="Google" id="ProtNLM"/>
    </source>
</evidence>
<dbReference type="RefSeq" id="WP_003336530.1">
    <property type="nucleotide sequence ID" value="NZ_CP007806.1"/>
</dbReference>
<dbReference type="STRING" id="1042163.BRLA_c036400"/>
<dbReference type="EMBL" id="CP007806">
    <property type="protein sequence ID" value="AIG27942.1"/>
    <property type="molecule type" value="Genomic_DNA"/>
</dbReference>
<dbReference type="Proteomes" id="UP000005850">
    <property type="component" value="Chromosome"/>
</dbReference>
<organism evidence="1 2">
    <name type="scientific">Brevibacillus laterosporus LMG 15441</name>
    <dbReference type="NCBI Taxonomy" id="1042163"/>
    <lineage>
        <taxon>Bacteria</taxon>
        <taxon>Bacillati</taxon>
        <taxon>Bacillota</taxon>
        <taxon>Bacilli</taxon>
        <taxon>Bacillales</taxon>
        <taxon>Paenibacillaceae</taxon>
        <taxon>Brevibacillus</taxon>
    </lineage>
</organism>
<proteinExistence type="predicted"/>
<dbReference type="AlphaFoldDB" id="A0A075R5Q7"/>
<protein>
    <recommendedName>
        <fullName evidence="3">DUF2577 domain-containing protein</fullName>
    </recommendedName>
</protein>
<reference evidence="1 2" key="1">
    <citation type="journal article" date="2011" name="J. Bacteriol.">
        <title>Genome sequence of Brevibacillus laterosporus LMG 15441, a pathogen of invertebrates.</title>
        <authorList>
            <person name="Djukic M."/>
            <person name="Poehlein A."/>
            <person name="Thurmer A."/>
            <person name="Daniel R."/>
        </authorList>
    </citation>
    <scope>NUCLEOTIDE SEQUENCE [LARGE SCALE GENOMIC DNA]</scope>
    <source>
        <strain evidence="1 2">LMG 15441</strain>
    </source>
</reference>
<sequence length="84" mass="9471">MQQAINRLFTQARSGISDTQIEFGTLQNYAPVVIKLDQDPTPLKEVEDDLVFFKNELFTEPQLGATYALMRCSSGQYLVLGEVK</sequence>
<name>A0A075R5Q7_BRELA</name>
<dbReference type="HOGENOM" id="CLU_2551649_0_0_9"/>
<evidence type="ECO:0000313" key="1">
    <source>
        <dbReference type="EMBL" id="AIG27942.1"/>
    </source>
</evidence>
<dbReference type="KEGG" id="blr:BRLA_c036400"/>